<evidence type="ECO:0000256" key="6">
    <source>
        <dbReference type="ARBA" id="ARBA00022989"/>
    </source>
</evidence>
<evidence type="ECO:0000313" key="10">
    <source>
        <dbReference type="EMBL" id="QYM78630.1"/>
    </source>
</evidence>
<name>A0A8F9TT87_9BACT</name>
<reference evidence="10" key="1">
    <citation type="submission" date="2021-08" db="EMBL/GenBank/DDBJ databases">
        <title>Genome of a novel bacterium of the phylum Verrucomicrobia, Oleiharenicola sp. KSB-15.</title>
        <authorList>
            <person name="Chung J.-H."/>
            <person name="Ahn J.-H."/>
            <person name="Yoon Y."/>
            <person name="Kim D.-Y."/>
            <person name="An S.-H."/>
            <person name="Park I."/>
            <person name="Yeon J."/>
        </authorList>
    </citation>
    <scope>NUCLEOTIDE SEQUENCE</scope>
    <source>
        <strain evidence="10">KSB-15</strain>
    </source>
</reference>
<dbReference type="Pfam" id="PF00892">
    <property type="entry name" value="EamA"/>
    <property type="match status" value="1"/>
</dbReference>
<proteinExistence type="inferred from homology"/>
<feature type="transmembrane region" description="Helical" evidence="8">
    <location>
        <begin position="249"/>
        <end position="266"/>
    </location>
</feature>
<gene>
    <name evidence="10" type="primary">rarD</name>
    <name evidence="10" type="ORF">K0B96_15200</name>
</gene>
<evidence type="ECO:0000256" key="2">
    <source>
        <dbReference type="ARBA" id="ARBA00007362"/>
    </source>
</evidence>
<evidence type="ECO:0000256" key="5">
    <source>
        <dbReference type="ARBA" id="ARBA00022692"/>
    </source>
</evidence>
<dbReference type="SUPFAM" id="SSF103481">
    <property type="entry name" value="Multidrug resistance efflux transporter EmrE"/>
    <property type="match status" value="2"/>
</dbReference>
<evidence type="ECO:0000256" key="7">
    <source>
        <dbReference type="ARBA" id="ARBA00023136"/>
    </source>
</evidence>
<feature type="transmembrane region" description="Helical" evidence="8">
    <location>
        <begin position="215"/>
        <end position="237"/>
    </location>
</feature>
<dbReference type="AlphaFoldDB" id="A0A8F9TT87"/>
<keyword evidence="5 8" id="KW-0812">Transmembrane</keyword>
<keyword evidence="6 8" id="KW-1133">Transmembrane helix</keyword>
<organism evidence="10 11">
    <name type="scientific">Horticoccus luteus</name>
    <dbReference type="NCBI Taxonomy" id="2862869"/>
    <lineage>
        <taxon>Bacteria</taxon>
        <taxon>Pseudomonadati</taxon>
        <taxon>Verrucomicrobiota</taxon>
        <taxon>Opitutia</taxon>
        <taxon>Opitutales</taxon>
        <taxon>Opitutaceae</taxon>
        <taxon>Horticoccus</taxon>
    </lineage>
</organism>
<protein>
    <submittedName>
        <fullName evidence="10">EamA family transporter RarD</fullName>
    </submittedName>
</protein>
<feature type="transmembrane region" description="Helical" evidence="8">
    <location>
        <begin position="183"/>
        <end position="203"/>
    </location>
</feature>
<keyword evidence="3" id="KW-0813">Transport</keyword>
<evidence type="ECO:0000256" key="4">
    <source>
        <dbReference type="ARBA" id="ARBA00022475"/>
    </source>
</evidence>
<evidence type="ECO:0000256" key="8">
    <source>
        <dbReference type="SAM" id="Phobius"/>
    </source>
</evidence>
<dbReference type="NCBIfam" id="TIGR00688">
    <property type="entry name" value="rarD"/>
    <property type="match status" value="1"/>
</dbReference>
<dbReference type="InterPro" id="IPR004626">
    <property type="entry name" value="RarD"/>
</dbReference>
<feature type="transmembrane region" description="Helical" evidence="8">
    <location>
        <begin position="12"/>
        <end position="30"/>
    </location>
</feature>
<keyword evidence="4" id="KW-1003">Cell membrane</keyword>
<feature type="transmembrane region" description="Helical" evidence="8">
    <location>
        <begin position="278"/>
        <end position="294"/>
    </location>
</feature>
<keyword evidence="11" id="KW-1185">Reference proteome</keyword>
<feature type="transmembrane region" description="Helical" evidence="8">
    <location>
        <begin position="42"/>
        <end position="64"/>
    </location>
</feature>
<accession>A0A8F9TT87</accession>
<comment type="similarity">
    <text evidence="2">Belongs to the EamA transporter family.</text>
</comment>
<sequence length="311" mass="33339">MSTRAGPAAARGAWAAGLCYFLWGLVPVYWRQLAAVDAVELIAHRLVWTALFTLVVLGFMRGGWGALRGALSSRRALGLQLLSSVLLTANWLVYVWGVNAGHIIETSLGYFLVPLLNVGLGRLVLHERLRRLQWLAIGVAAAGVAWQLVLLGRLPWIALAIAGTFGGYGLLRKQSPLGPLTGLAVESALLAPLGLALLAWRFHTGTGALGGPFALSTQLLVLTTGVVTAGPLLLFAYGAQRIRLSTLGLLQYIAPTVQFSLGLLVYHEPFARERAGSFVLIWTALLLYTVDNVWGQRRTAFSGGAAPLQRA</sequence>
<feature type="transmembrane region" description="Helical" evidence="8">
    <location>
        <begin position="76"/>
        <end position="96"/>
    </location>
</feature>
<evidence type="ECO:0000256" key="1">
    <source>
        <dbReference type="ARBA" id="ARBA00004651"/>
    </source>
</evidence>
<feature type="transmembrane region" description="Helical" evidence="8">
    <location>
        <begin position="132"/>
        <end position="148"/>
    </location>
</feature>
<evidence type="ECO:0000256" key="3">
    <source>
        <dbReference type="ARBA" id="ARBA00022448"/>
    </source>
</evidence>
<feature type="transmembrane region" description="Helical" evidence="8">
    <location>
        <begin position="108"/>
        <end position="125"/>
    </location>
</feature>
<dbReference type="InterPro" id="IPR037185">
    <property type="entry name" value="EmrE-like"/>
</dbReference>
<dbReference type="GO" id="GO:0005886">
    <property type="term" value="C:plasma membrane"/>
    <property type="evidence" value="ECO:0007669"/>
    <property type="project" value="UniProtKB-SubCell"/>
</dbReference>
<feature type="transmembrane region" description="Helical" evidence="8">
    <location>
        <begin position="154"/>
        <end position="171"/>
    </location>
</feature>
<comment type="subcellular location">
    <subcellularLocation>
        <location evidence="1">Cell membrane</location>
        <topology evidence="1">Multi-pass membrane protein</topology>
    </subcellularLocation>
</comment>
<dbReference type="Proteomes" id="UP000825051">
    <property type="component" value="Chromosome"/>
</dbReference>
<dbReference type="RefSeq" id="WP_220161734.1">
    <property type="nucleotide sequence ID" value="NZ_CP080507.1"/>
</dbReference>
<keyword evidence="7 8" id="KW-0472">Membrane</keyword>
<dbReference type="InterPro" id="IPR000620">
    <property type="entry name" value="EamA_dom"/>
</dbReference>
<dbReference type="KEGG" id="ole:K0B96_15200"/>
<feature type="domain" description="EamA" evidence="9">
    <location>
        <begin position="12"/>
        <end position="145"/>
    </location>
</feature>
<evidence type="ECO:0000259" key="9">
    <source>
        <dbReference type="Pfam" id="PF00892"/>
    </source>
</evidence>
<dbReference type="EMBL" id="CP080507">
    <property type="protein sequence ID" value="QYM78630.1"/>
    <property type="molecule type" value="Genomic_DNA"/>
</dbReference>
<evidence type="ECO:0000313" key="11">
    <source>
        <dbReference type="Proteomes" id="UP000825051"/>
    </source>
</evidence>